<dbReference type="InterPro" id="IPR027417">
    <property type="entry name" value="P-loop_NTPase"/>
</dbReference>
<dbReference type="AlphaFoldDB" id="A0A8J9ZHX6"/>
<comment type="cofactor">
    <cofactor evidence="1">
        <name>Mg(2+)</name>
        <dbReference type="ChEBI" id="CHEBI:18420"/>
    </cofactor>
</comment>
<feature type="repeat" description="ANK" evidence="4">
    <location>
        <begin position="48"/>
        <end position="80"/>
    </location>
</feature>
<dbReference type="PROSITE" id="PS51424">
    <property type="entry name" value="ROC"/>
    <property type="match status" value="1"/>
</dbReference>
<dbReference type="PROSITE" id="PS50297">
    <property type="entry name" value="ANK_REP_REGION"/>
    <property type="match status" value="1"/>
</dbReference>
<dbReference type="Gene3D" id="3.40.50.300">
    <property type="entry name" value="P-loop containing nucleotide triphosphate hydrolases"/>
    <property type="match status" value="1"/>
</dbReference>
<dbReference type="InterPro" id="IPR039788">
    <property type="entry name" value="NOL4/NOL4L"/>
</dbReference>
<dbReference type="GO" id="GO:0000166">
    <property type="term" value="F:nucleotide binding"/>
    <property type="evidence" value="ECO:0007669"/>
    <property type="project" value="UniProtKB-KW"/>
</dbReference>
<dbReference type="OrthoDB" id="10050020at2759"/>
<dbReference type="PANTHER" id="PTHR12449:SF18">
    <property type="entry name" value="DEATH DOMAIN-CONTAINING PROTEIN"/>
    <property type="match status" value="1"/>
</dbReference>
<dbReference type="Proteomes" id="UP000838412">
    <property type="component" value="Chromosome 2"/>
</dbReference>
<name>A0A8J9ZHX6_BRALA</name>
<gene>
    <name evidence="7" type="primary">DAPK1</name>
    <name evidence="7" type="ORF">BLAG_LOCUS14205</name>
</gene>
<protein>
    <submittedName>
        <fullName evidence="7">DAPK1 protein</fullName>
    </submittedName>
</protein>
<reference evidence="7" key="1">
    <citation type="submission" date="2022-01" db="EMBL/GenBank/DDBJ databases">
        <authorList>
            <person name="Braso-Vives M."/>
        </authorList>
    </citation>
    <scope>NUCLEOTIDE SEQUENCE</scope>
</reference>
<evidence type="ECO:0000313" key="7">
    <source>
        <dbReference type="EMBL" id="CAH1255004.1"/>
    </source>
</evidence>
<dbReference type="InterPro" id="IPR020859">
    <property type="entry name" value="ROC"/>
</dbReference>
<evidence type="ECO:0000256" key="2">
    <source>
        <dbReference type="ARBA" id="ARBA00022737"/>
    </source>
</evidence>
<evidence type="ECO:0000259" key="6">
    <source>
        <dbReference type="PROSITE" id="PS51424"/>
    </source>
</evidence>
<dbReference type="EMBL" id="OV696687">
    <property type="protein sequence ID" value="CAH1255004.1"/>
    <property type="molecule type" value="Genomic_DNA"/>
</dbReference>
<evidence type="ECO:0000256" key="3">
    <source>
        <dbReference type="ARBA" id="ARBA00022741"/>
    </source>
</evidence>
<proteinExistence type="predicted"/>
<dbReference type="InterPro" id="IPR002110">
    <property type="entry name" value="Ankyrin_rpt"/>
</dbReference>
<evidence type="ECO:0000256" key="1">
    <source>
        <dbReference type="ARBA" id="ARBA00001946"/>
    </source>
</evidence>
<dbReference type="PANTHER" id="PTHR12449">
    <property type="entry name" value="DEATH DOMAIN-CONTAINING PROTEIN"/>
    <property type="match status" value="1"/>
</dbReference>
<dbReference type="Pfam" id="PF12796">
    <property type="entry name" value="Ank_2"/>
    <property type="match status" value="1"/>
</dbReference>
<sequence>MSGRKNRASVTADLEEDFFKAADDGDEERVKECLDKGVDVNARSNSSWGRTALHMAAEGGHVHIAKLLIAKKAAVNTKDDTCETPLHIAASQGGYPMVQLLASTAGVDVLAKNEDGKTALELSGTDQMIRRVLQKRQQDQRQSELMARTGGVKMKRRIKVFVVGHGKVGKTTLIKALERILPLKELLKRDVTQPYVPTPGIEVEIVRIPGVGEASVWDFAGQTQFYVTHAMLLDAKNTIYIVNYKSTDEPDVQKGQIHQWLCSIKACNADPNNRPDVVLVASHGDMLKEKDGGRRRAENILREMSGMFKTHLNIADEVVVMDCRKSKTSEMTQLKKCLHNLHGALLQKQQDMPMLCAEIIKRVPDWCKSKCSPKSPVMDWDTYRRAVKEFNPAVEENFLQKSTEHLHDQAEVILVRTGGSSSDSIVILKPSWLGKDVFGPTLAPENFPERLTRTAEDLVLKDEICRVFQGKSDPELVITLLQKFQLCHSYNGKEFIFPSLLTQEMPTDAWLSTGDPTTLYFGKAWRCRDLTDMFSSDFFPRVQTLLMTKMSNRPILWKGGAKCFDSDVEALVQMTGEGRTVYICTRSVEGDRERCHHMMHILEKLVVGVLQESSPGTDAIQLILSARALKEHRDNLLKYAYTAEEVKVAKAESVSLVNRAGGYSEKVIDVMCKTSRHRSPSRVSDPVTIPDWDRRPRGISMTSSQSGSPTSIGVVGRDNVIVVAGAGASVNLSGAAGVSMSGSSAADDDSVAGSQNWQDEVFTAMTTDRQYSEEQHAEPMSPTTQKTVVEGDDNTVVTAGDGSFVSVRTSGDGQDMEPVEKAEASASKDVVDLLDPMSIELD</sequence>
<organism evidence="7 8">
    <name type="scientific">Branchiostoma lanceolatum</name>
    <name type="common">Common lancelet</name>
    <name type="synonym">Amphioxus lanceolatum</name>
    <dbReference type="NCBI Taxonomy" id="7740"/>
    <lineage>
        <taxon>Eukaryota</taxon>
        <taxon>Metazoa</taxon>
        <taxon>Chordata</taxon>
        <taxon>Cephalochordata</taxon>
        <taxon>Leptocardii</taxon>
        <taxon>Amphioxiformes</taxon>
        <taxon>Branchiostomatidae</taxon>
        <taxon>Branchiostoma</taxon>
    </lineage>
</organism>
<keyword evidence="8" id="KW-1185">Reference proteome</keyword>
<feature type="domain" description="Roc" evidence="6">
    <location>
        <begin position="151"/>
        <end position="345"/>
    </location>
</feature>
<keyword evidence="3" id="KW-0547">Nucleotide-binding</keyword>
<dbReference type="PROSITE" id="PS50088">
    <property type="entry name" value="ANK_REPEAT"/>
    <property type="match status" value="1"/>
</dbReference>
<evidence type="ECO:0000313" key="8">
    <source>
        <dbReference type="Proteomes" id="UP000838412"/>
    </source>
</evidence>
<evidence type="ECO:0000256" key="4">
    <source>
        <dbReference type="PROSITE-ProRule" id="PRU00023"/>
    </source>
</evidence>
<dbReference type="Gene3D" id="3.30.70.1390">
    <property type="entry name" value="ROC domain from the Parkinson's disease-associated leucine-rich repeat kinase 2"/>
    <property type="match status" value="1"/>
</dbReference>
<feature type="region of interest" description="Disordered" evidence="5">
    <location>
        <begin position="677"/>
        <end position="712"/>
    </location>
</feature>
<keyword evidence="2" id="KW-0677">Repeat</keyword>
<dbReference type="SUPFAM" id="SSF48403">
    <property type="entry name" value="Ankyrin repeat"/>
    <property type="match status" value="1"/>
</dbReference>
<feature type="region of interest" description="Disordered" evidence="5">
    <location>
        <begin position="796"/>
        <end position="828"/>
    </location>
</feature>
<keyword evidence="4" id="KW-0040">ANK repeat</keyword>
<dbReference type="Pfam" id="PF08477">
    <property type="entry name" value="Roc"/>
    <property type="match status" value="1"/>
</dbReference>
<dbReference type="SMART" id="SM00248">
    <property type="entry name" value="ANK"/>
    <property type="match status" value="3"/>
</dbReference>
<feature type="compositionally biased region" description="Low complexity" evidence="5">
    <location>
        <begin position="698"/>
        <end position="712"/>
    </location>
</feature>
<evidence type="ECO:0000256" key="5">
    <source>
        <dbReference type="SAM" id="MobiDB-lite"/>
    </source>
</evidence>
<dbReference type="Gene3D" id="1.25.40.20">
    <property type="entry name" value="Ankyrin repeat-containing domain"/>
    <property type="match status" value="1"/>
</dbReference>
<dbReference type="SUPFAM" id="SSF52540">
    <property type="entry name" value="P-loop containing nucleoside triphosphate hydrolases"/>
    <property type="match status" value="1"/>
</dbReference>
<dbReference type="InterPro" id="IPR036770">
    <property type="entry name" value="Ankyrin_rpt-contain_sf"/>
</dbReference>
<accession>A0A8J9ZHX6</accession>